<organism evidence="1 2">
    <name type="scientific">Rhizopogon vesiculosus</name>
    <dbReference type="NCBI Taxonomy" id="180088"/>
    <lineage>
        <taxon>Eukaryota</taxon>
        <taxon>Fungi</taxon>
        <taxon>Dikarya</taxon>
        <taxon>Basidiomycota</taxon>
        <taxon>Agaricomycotina</taxon>
        <taxon>Agaricomycetes</taxon>
        <taxon>Agaricomycetidae</taxon>
        <taxon>Boletales</taxon>
        <taxon>Suillineae</taxon>
        <taxon>Rhizopogonaceae</taxon>
        <taxon>Rhizopogon</taxon>
    </lineage>
</organism>
<name>A0A1J8QUQ5_9AGAM</name>
<dbReference type="OrthoDB" id="2672904at2759"/>
<keyword evidence="2" id="KW-1185">Reference proteome</keyword>
<accession>A0A1J8QUQ5</accession>
<sequence>MLNFRCFSHVVNLAVQLILKKIKDNPAVSVLASSEQPDLRLYADALENDPAIIEAGNANGYWRGTLPDGEDKIPVLRLLRDCPTRWSSTFKMIDRVLILYPAIQSFFQEIQISDITHLSIDSKDIDVLRDIHQIIEVPHAAQELLAAERTPALSMALPS</sequence>
<dbReference type="EMBL" id="LVVM01003157">
    <property type="protein sequence ID" value="OJA15396.1"/>
    <property type="molecule type" value="Genomic_DNA"/>
</dbReference>
<evidence type="ECO:0000313" key="2">
    <source>
        <dbReference type="Proteomes" id="UP000183567"/>
    </source>
</evidence>
<dbReference type="InterPro" id="IPR012337">
    <property type="entry name" value="RNaseH-like_sf"/>
</dbReference>
<dbReference type="SUPFAM" id="SSF53098">
    <property type="entry name" value="Ribonuclease H-like"/>
    <property type="match status" value="1"/>
</dbReference>
<dbReference type="Proteomes" id="UP000183567">
    <property type="component" value="Unassembled WGS sequence"/>
</dbReference>
<gene>
    <name evidence="1" type="ORF">AZE42_11941</name>
</gene>
<reference evidence="1 2" key="1">
    <citation type="submission" date="2016-03" db="EMBL/GenBank/DDBJ databases">
        <title>Comparative genomics of the ectomycorrhizal sister species Rhizopogon vinicolor and Rhizopogon vesiculosus (Basidiomycota: Boletales) reveals a divergence of the mating type B locus.</title>
        <authorList>
            <person name="Mujic A.B."/>
            <person name="Kuo A."/>
            <person name="Tritt A."/>
            <person name="Lipzen A."/>
            <person name="Chen C."/>
            <person name="Johnson J."/>
            <person name="Sharma A."/>
            <person name="Barry K."/>
            <person name="Grigoriev I.V."/>
            <person name="Spatafora J.W."/>
        </authorList>
    </citation>
    <scope>NUCLEOTIDE SEQUENCE [LARGE SCALE GENOMIC DNA]</scope>
    <source>
        <strain evidence="1 2">AM-OR11-056</strain>
    </source>
</reference>
<protein>
    <recommendedName>
        <fullName evidence="3">hAT-like transposase RNase-H fold domain-containing protein</fullName>
    </recommendedName>
</protein>
<proteinExistence type="predicted"/>
<comment type="caution">
    <text evidence="1">The sequence shown here is derived from an EMBL/GenBank/DDBJ whole genome shotgun (WGS) entry which is preliminary data.</text>
</comment>
<evidence type="ECO:0000313" key="1">
    <source>
        <dbReference type="EMBL" id="OJA15396.1"/>
    </source>
</evidence>
<dbReference type="AlphaFoldDB" id="A0A1J8QUQ5"/>
<evidence type="ECO:0008006" key="3">
    <source>
        <dbReference type="Google" id="ProtNLM"/>
    </source>
</evidence>